<organism evidence="4 5">
    <name type="scientific">Microlunatus aurantiacus</name>
    <dbReference type="NCBI Taxonomy" id="446786"/>
    <lineage>
        <taxon>Bacteria</taxon>
        <taxon>Bacillati</taxon>
        <taxon>Actinomycetota</taxon>
        <taxon>Actinomycetes</taxon>
        <taxon>Propionibacteriales</taxon>
        <taxon>Propionibacteriaceae</taxon>
        <taxon>Microlunatus</taxon>
    </lineage>
</organism>
<feature type="region of interest" description="Disordered" evidence="2">
    <location>
        <begin position="851"/>
        <end position="954"/>
    </location>
</feature>
<feature type="transmembrane region" description="Helical" evidence="3">
    <location>
        <begin position="387"/>
        <end position="405"/>
    </location>
</feature>
<evidence type="ECO:0000256" key="3">
    <source>
        <dbReference type="SAM" id="Phobius"/>
    </source>
</evidence>
<keyword evidence="3" id="KW-0472">Membrane</keyword>
<dbReference type="PANTHER" id="PTHR32063:SF0">
    <property type="entry name" value="SWARMING MOTILITY PROTEIN SWRC"/>
    <property type="match status" value="1"/>
</dbReference>
<dbReference type="Gene3D" id="3.30.70.1320">
    <property type="entry name" value="Multidrug efflux transporter AcrB pore domain like"/>
    <property type="match status" value="1"/>
</dbReference>
<feature type="transmembrane region" description="Helical" evidence="3">
    <location>
        <begin position="1160"/>
        <end position="1179"/>
    </location>
</feature>
<feature type="transmembrane region" description="Helical" evidence="3">
    <location>
        <begin position="417"/>
        <end position="441"/>
    </location>
</feature>
<proteinExistence type="predicted"/>
<comment type="caution">
    <text evidence="4">The sequence shown here is derived from an EMBL/GenBank/DDBJ whole genome shotgun (WGS) entry which is preliminary data.</text>
</comment>
<keyword evidence="5" id="KW-1185">Reference proteome</keyword>
<feature type="coiled-coil region" evidence="1">
    <location>
        <begin position="988"/>
        <end position="1015"/>
    </location>
</feature>
<name>A0ABP7CY13_9ACTN</name>
<dbReference type="Proteomes" id="UP001500051">
    <property type="component" value="Unassembled WGS sequence"/>
</dbReference>
<dbReference type="Gene3D" id="3.30.70.1440">
    <property type="entry name" value="Multidrug efflux transporter AcrB pore domain"/>
    <property type="match status" value="1"/>
</dbReference>
<protein>
    <recommendedName>
        <fullName evidence="6">Hydrophobic/amphiphilic exporter-1, HAE1 family</fullName>
    </recommendedName>
</protein>
<reference evidence="5" key="1">
    <citation type="journal article" date="2019" name="Int. J. Syst. Evol. Microbiol.">
        <title>The Global Catalogue of Microorganisms (GCM) 10K type strain sequencing project: providing services to taxonomists for standard genome sequencing and annotation.</title>
        <authorList>
            <consortium name="The Broad Institute Genomics Platform"/>
            <consortium name="The Broad Institute Genome Sequencing Center for Infectious Disease"/>
            <person name="Wu L."/>
            <person name="Ma J."/>
        </authorList>
    </citation>
    <scope>NUCLEOTIDE SEQUENCE [LARGE SCALE GENOMIC DNA]</scope>
    <source>
        <strain evidence="5">JCM 16548</strain>
    </source>
</reference>
<feature type="transmembrane region" description="Helical" evidence="3">
    <location>
        <begin position="1130"/>
        <end position="1153"/>
    </location>
</feature>
<feature type="compositionally biased region" description="Basic and acidic residues" evidence="2">
    <location>
        <begin position="855"/>
        <end position="923"/>
    </location>
</feature>
<feature type="transmembrane region" description="Helical" evidence="3">
    <location>
        <begin position="1265"/>
        <end position="1290"/>
    </location>
</feature>
<feature type="transmembrane region" description="Helical" evidence="3">
    <location>
        <begin position="513"/>
        <end position="540"/>
    </location>
</feature>
<evidence type="ECO:0000256" key="2">
    <source>
        <dbReference type="SAM" id="MobiDB-lite"/>
    </source>
</evidence>
<feature type="transmembrane region" description="Helical" evidence="3">
    <location>
        <begin position="599"/>
        <end position="623"/>
    </location>
</feature>
<keyword evidence="3" id="KW-1133">Transmembrane helix</keyword>
<dbReference type="Pfam" id="PF00873">
    <property type="entry name" value="ACR_tran"/>
    <property type="match status" value="2"/>
</dbReference>
<dbReference type="InterPro" id="IPR001036">
    <property type="entry name" value="Acrflvin-R"/>
</dbReference>
<evidence type="ECO:0008006" key="6">
    <source>
        <dbReference type="Google" id="ProtNLM"/>
    </source>
</evidence>
<evidence type="ECO:0000256" key="1">
    <source>
        <dbReference type="SAM" id="Coils"/>
    </source>
</evidence>
<dbReference type="SUPFAM" id="SSF82714">
    <property type="entry name" value="Multidrug efflux transporter AcrB TolC docking domain, DN and DC subdomains"/>
    <property type="match status" value="2"/>
</dbReference>
<dbReference type="Gene3D" id="3.30.2090.10">
    <property type="entry name" value="Multidrug efflux transporter AcrB TolC docking domain, DN and DC subdomains"/>
    <property type="match status" value="2"/>
</dbReference>
<dbReference type="EMBL" id="BAAAYX010000003">
    <property type="protein sequence ID" value="GAA3698107.1"/>
    <property type="molecule type" value="Genomic_DNA"/>
</dbReference>
<dbReference type="Gene3D" id="1.20.1640.10">
    <property type="entry name" value="Multidrug efflux transporter AcrB transmembrane domain"/>
    <property type="match status" value="3"/>
</dbReference>
<feature type="transmembrane region" description="Helical" evidence="3">
    <location>
        <begin position="1232"/>
        <end position="1253"/>
    </location>
</feature>
<dbReference type="SUPFAM" id="SSF82693">
    <property type="entry name" value="Multidrug efflux transporter AcrB pore domain, PN1, PN2, PC1 and PC2 subdomains"/>
    <property type="match status" value="3"/>
</dbReference>
<evidence type="ECO:0000313" key="4">
    <source>
        <dbReference type="EMBL" id="GAA3698107.1"/>
    </source>
</evidence>
<accession>A0ABP7CY13</accession>
<sequence length="1316" mass="136604">MEVVEPAEQSRAVEILADRHLFLRSVGSGMTLGSPDYMADANDLLYPTYRDPVTSLTRLSLANRLIVALVSIAIVVFGVLAARSLKQELLPSTQVPTAVVTAIYPGATPQIVADNVSTPIERAVSGVSGVTDVTSTSSNGQATISVNWEYGLDSDKVVSNIRNAVDSASQALPADVETDVITGSTDDIPVLLLSASTDLPLAASGELVQNVAVPALTAIEGVRQVQVTGEDTTQLTVTLRPAELTDRDLTAAAVTQTIQSQLTVVPAGTAYDKTLELAVQVGDSTNSVKQVNALSIPTSDGPVALSKIADVKVESISSSSLARANGRPALSVSVLKEADGDSVAISHAVADALPGLQKTMGNNAAFTIVFDQAPLIEQSIHDLTVEGALGLGFAVLVILLFLLSVRSTLITAISIPLSLLVAMIGLQVGGFSLNIFTLAALTVAVGRVVDDSIVVLENIKRRDTGLAPLTAGDIVASVKEVAGAVTASTATTVAVFLPVAVVSGVTGELFRPFAVTVAIALVASLIVSMTVVPVLAFWFLRGGKRKKAAVAAVTGATVAGATAAGAAPAVAATPDTAAEDETKVTRLQKGYLPVLNFGLAHPVITLALAMVIFVGTLGGATLLKTDFLGSVSDDSSLTIKQELPAGTRLDTMSAAAEKVETVLAADPDVKDYLTTIGGSIYAVAGTGANTAEITVNLAEGATADAVKPKLESQFAELGDTAGEITITQAANGSTSTDISVTVKGENSESLRKGSEQVQAALEGIPGLTNVTSNLAEQRKVLEVQVDHKKAADLGFTQAEVGQAVANALRGTKVGDVTLSGEQREVWVRTQDASDPSPADIGNLLLPVSQIQQAKAQEKASDKLEKRGDKLSDRQDALGDRQEEIGDEQQAKQDDATADSLDKLKESRADAVKSRSDLRGDLSKARKSLTKAKKALDKVQDSQPKPPTPTPGSQIPVTQLQFQYTQELQTWQSRLSGAAAGVGQAEAGIKQLESGIEQSDKGIDQLDEQIDGIRDQQADTAESRQTQQELTDEQKAIADGQKELAEDQQDLADLRAGAIRVKSIADVTLVLAPTTVTQIDGDPSVTITATPDTSDLGALSATVTTTLAGIPDLPAGVSAELGGAATDQQEAFAQLGLAMLVAIALVFLIMVGTFRSLIQPLILMVAIPFAATGAIAGLLITDTPLGVPSMVGLLMLIGIVVTNAIVLIDLINQYRAKGEDLKTAIVDGARLRLRPIIMTATATIFALIPMGLGLTGGGAFISQPLAIVVIGGLVSSTVLTLLLVPVLYSLVERRSEKKRLRSQTPVDPDATQPQPAV</sequence>
<dbReference type="PANTHER" id="PTHR32063">
    <property type="match status" value="1"/>
</dbReference>
<feature type="transmembrane region" description="Helical" evidence="3">
    <location>
        <begin position="1191"/>
        <end position="1211"/>
    </location>
</feature>
<keyword evidence="1" id="KW-0175">Coiled coil</keyword>
<dbReference type="PRINTS" id="PR00702">
    <property type="entry name" value="ACRIFLAVINRP"/>
</dbReference>
<gene>
    <name evidence="4" type="ORF">GCM10022204_12960</name>
</gene>
<keyword evidence="3" id="KW-0812">Transmembrane</keyword>
<dbReference type="SUPFAM" id="SSF82866">
    <property type="entry name" value="Multidrug efflux transporter AcrB transmembrane domain"/>
    <property type="match status" value="2"/>
</dbReference>
<feature type="transmembrane region" description="Helical" evidence="3">
    <location>
        <begin position="65"/>
        <end position="85"/>
    </location>
</feature>
<dbReference type="InterPro" id="IPR027463">
    <property type="entry name" value="AcrB_DN_DC_subdom"/>
</dbReference>
<dbReference type="Gene3D" id="3.30.70.1430">
    <property type="entry name" value="Multidrug efflux transporter AcrB pore domain"/>
    <property type="match status" value="2"/>
</dbReference>
<evidence type="ECO:0000313" key="5">
    <source>
        <dbReference type="Proteomes" id="UP001500051"/>
    </source>
</evidence>